<gene>
    <name evidence="4" type="ORF">L9F63_015251</name>
</gene>
<organism evidence="4 5">
    <name type="scientific">Diploptera punctata</name>
    <name type="common">Pacific beetle cockroach</name>
    <dbReference type="NCBI Taxonomy" id="6984"/>
    <lineage>
        <taxon>Eukaryota</taxon>
        <taxon>Metazoa</taxon>
        <taxon>Ecdysozoa</taxon>
        <taxon>Arthropoda</taxon>
        <taxon>Hexapoda</taxon>
        <taxon>Insecta</taxon>
        <taxon>Pterygota</taxon>
        <taxon>Neoptera</taxon>
        <taxon>Polyneoptera</taxon>
        <taxon>Dictyoptera</taxon>
        <taxon>Blattodea</taxon>
        <taxon>Blaberoidea</taxon>
        <taxon>Blaberidae</taxon>
        <taxon>Diplopterinae</taxon>
        <taxon>Diploptera</taxon>
    </lineage>
</organism>
<dbReference type="Pfam" id="PF01215">
    <property type="entry name" value="COX5B"/>
    <property type="match status" value="1"/>
</dbReference>
<proteinExistence type="predicted"/>
<feature type="binding site" evidence="3">
    <location>
        <position position="82"/>
    </location>
    <ligand>
        <name>Zn(2+)</name>
        <dbReference type="ChEBI" id="CHEBI:29105"/>
    </ligand>
</feature>
<evidence type="ECO:0000256" key="1">
    <source>
        <dbReference type="ARBA" id="ARBA00022723"/>
    </source>
</evidence>
<protein>
    <recommendedName>
        <fullName evidence="6">Cytochrome c oxidase subunit 5B, mitochondrial</fullName>
    </recommendedName>
</protein>
<reference evidence="4" key="2">
    <citation type="submission" date="2023-05" db="EMBL/GenBank/DDBJ databases">
        <authorList>
            <person name="Fouks B."/>
        </authorList>
    </citation>
    <scope>NUCLEOTIDE SEQUENCE</scope>
    <source>
        <strain evidence="4">Stay&amp;Tobe</strain>
        <tissue evidence="4">Testes</tissue>
    </source>
</reference>
<dbReference type="AlphaFoldDB" id="A0AAD8A725"/>
<evidence type="ECO:0000256" key="3">
    <source>
        <dbReference type="PIRSR" id="PIRSR602124-1"/>
    </source>
</evidence>
<evidence type="ECO:0000313" key="5">
    <source>
        <dbReference type="Proteomes" id="UP001233999"/>
    </source>
</evidence>
<keyword evidence="1 3" id="KW-0479">Metal-binding</keyword>
<dbReference type="GO" id="GO:0046872">
    <property type="term" value="F:metal ion binding"/>
    <property type="evidence" value="ECO:0007669"/>
    <property type="project" value="UniProtKB-KW"/>
</dbReference>
<feature type="binding site" evidence="3">
    <location>
        <position position="58"/>
    </location>
    <ligand>
        <name>Zn(2+)</name>
        <dbReference type="ChEBI" id="CHEBI:29105"/>
    </ligand>
</feature>
<dbReference type="SUPFAM" id="SSF57802">
    <property type="entry name" value="Rubredoxin-like"/>
    <property type="match status" value="1"/>
</dbReference>
<dbReference type="InterPro" id="IPR036972">
    <property type="entry name" value="Cyt_c_oxidase_su5b_sf"/>
</dbReference>
<dbReference type="Gene3D" id="2.60.11.10">
    <property type="entry name" value="Cytochrome c oxidase, subunit Vb"/>
    <property type="match status" value="1"/>
</dbReference>
<evidence type="ECO:0000313" key="4">
    <source>
        <dbReference type="EMBL" id="KAJ9593206.1"/>
    </source>
</evidence>
<comment type="caution">
    <text evidence="4">The sequence shown here is derived from an EMBL/GenBank/DDBJ whole genome shotgun (WGS) entry which is preliminary data.</text>
</comment>
<feature type="binding site" evidence="3">
    <location>
        <position position="80"/>
    </location>
    <ligand>
        <name>Zn(2+)</name>
        <dbReference type="ChEBI" id="CHEBI:29105"/>
    </ligand>
</feature>
<reference evidence="4" key="1">
    <citation type="journal article" date="2023" name="IScience">
        <title>Live-bearing cockroach genome reveals convergent evolutionary mechanisms linked to viviparity in insects and beyond.</title>
        <authorList>
            <person name="Fouks B."/>
            <person name="Harrison M.C."/>
            <person name="Mikhailova A.A."/>
            <person name="Marchal E."/>
            <person name="English S."/>
            <person name="Carruthers M."/>
            <person name="Jennings E.C."/>
            <person name="Chiamaka E.L."/>
            <person name="Frigard R.A."/>
            <person name="Pippel M."/>
            <person name="Attardo G.M."/>
            <person name="Benoit J.B."/>
            <person name="Bornberg-Bauer E."/>
            <person name="Tobe S.S."/>
        </authorList>
    </citation>
    <scope>NUCLEOTIDE SEQUENCE</scope>
    <source>
        <strain evidence="4">Stay&amp;Tobe</strain>
    </source>
</reference>
<dbReference type="Proteomes" id="UP001233999">
    <property type="component" value="Unassembled WGS sequence"/>
</dbReference>
<dbReference type="PANTHER" id="PTHR10122">
    <property type="entry name" value="CYTOCHROME C OXIDASE SUBUNIT 5B, MITOCHONDRIAL"/>
    <property type="match status" value="1"/>
</dbReference>
<keyword evidence="5" id="KW-1185">Reference proteome</keyword>
<dbReference type="EMBL" id="JASPKZ010003455">
    <property type="protein sequence ID" value="KAJ9593206.1"/>
    <property type="molecule type" value="Genomic_DNA"/>
</dbReference>
<dbReference type="GO" id="GO:0005740">
    <property type="term" value="C:mitochondrial envelope"/>
    <property type="evidence" value="ECO:0007669"/>
    <property type="project" value="InterPro"/>
</dbReference>
<dbReference type="PANTHER" id="PTHR10122:SF0">
    <property type="entry name" value="CYTOCHROME C OXIDASE SUBUNIT 5B, ISOFORM A-RELATED"/>
    <property type="match status" value="1"/>
</dbReference>
<dbReference type="InterPro" id="IPR002124">
    <property type="entry name" value="Cyt_c_oxidase_su5b"/>
</dbReference>
<dbReference type="GO" id="GO:0006123">
    <property type="term" value="P:mitochondrial electron transport, cytochrome c to oxygen"/>
    <property type="evidence" value="ECO:0007669"/>
    <property type="project" value="InterPro"/>
</dbReference>
<evidence type="ECO:0008006" key="6">
    <source>
        <dbReference type="Google" id="ProtNLM"/>
    </source>
</evidence>
<keyword evidence="2 3" id="KW-0862">Zinc</keyword>
<dbReference type="PROSITE" id="PS51359">
    <property type="entry name" value="COX5B_2"/>
    <property type="match status" value="1"/>
</dbReference>
<accession>A0AAD8A725</accession>
<name>A0AAD8A725_DIPPU</name>
<feature type="binding site" evidence="3">
    <location>
        <position position="60"/>
    </location>
    <ligand>
        <name>Zn(2+)</name>
        <dbReference type="ChEBI" id="CHEBI:29105"/>
    </ligand>
</feature>
<sequence>MSGKKLIPTDLITGLEKRVLEEYKSDKDPYGLSIKRGPGTRDQPTLIPSAFSARMIGCICPDECSNINFMWLHKGEPKRCGCGHWFKLVEKAPI</sequence>
<evidence type="ECO:0000256" key="2">
    <source>
        <dbReference type="ARBA" id="ARBA00022833"/>
    </source>
</evidence>
<dbReference type="GO" id="GO:0045277">
    <property type="term" value="C:respiratory chain complex IV"/>
    <property type="evidence" value="ECO:0007669"/>
    <property type="project" value="InterPro"/>
</dbReference>